<evidence type="ECO:0000256" key="8">
    <source>
        <dbReference type="ARBA" id="ARBA00022949"/>
    </source>
</evidence>
<sequence length="571" mass="61711">MGNFSSKDNHGATGSHGDSFHTPPASPQNDAPVFVPGGPQLSRPTSPQPSLAPPTVSPPPVPVITSVRKKSQSSISPTTPSTSIPAPDCRTQPPVSSNSTTTGPGVVHNKTAAAVVKGQAALGRNGGPPTSTPKTPVSQGKTVAASPTKCPSSLCSASPVVGSSSGPNWRERDSGLSQSLLPGHEAGDSHGEELEKLLEDCRTTLGIASSQDGAMNTTEILKHLVTEVKNLRTTLQTEPHEDVERELAVSQQRQKEADTQLITLRGELDESRQRLATLTNAPGKTDSQAPCQELERPNREEVTRRGRERAACRLGREGTESRSQNEVTKDVVGEEARTDSKSVTKRYLRNVTNEDRSGEEVKSSETLKTVATERSRSLSRLPASSDSLTIQNGISQTGTATTLGSANKNLGQIRGLRSLDWLDSRSTIDTGKREDSLNKYNSALSELPPTKSQDGFNLLLRRHGGSKRNSLLRWCQNQTQGYKNIDITNFSSSWVDGLAFCAVYHSYLPSHIPYSTLTPETKRENLSLAFKTGEAVGIVQTLTLEEMLRAGGPDWQRVLSYVESMYRHFEM</sequence>
<evidence type="ECO:0000256" key="3">
    <source>
        <dbReference type="ARBA" id="ARBA00011235"/>
    </source>
</evidence>
<dbReference type="SUPFAM" id="SSF47576">
    <property type="entry name" value="Calponin-homology domain, CH-domain"/>
    <property type="match status" value="1"/>
</dbReference>
<dbReference type="InterPro" id="IPR036872">
    <property type="entry name" value="CH_dom_sf"/>
</dbReference>
<dbReference type="PANTHER" id="PTHR23167">
    <property type="entry name" value="CALPONIN HOMOLOGY DOMAIN-CONTAINING PROTEIN DDB_G0272472-RELATED"/>
    <property type="match status" value="1"/>
</dbReference>
<feature type="compositionally biased region" description="Pro residues" evidence="14">
    <location>
        <begin position="46"/>
        <end position="62"/>
    </location>
</feature>
<proteinExistence type="inferred from homology"/>
<dbReference type="InterPro" id="IPR050540">
    <property type="entry name" value="F-actin_Monoox_Mical"/>
</dbReference>
<evidence type="ECO:0000256" key="2">
    <source>
        <dbReference type="ARBA" id="ARBA00009452"/>
    </source>
</evidence>
<evidence type="ECO:0000256" key="7">
    <source>
        <dbReference type="ARBA" id="ARBA00022868"/>
    </source>
</evidence>
<feature type="compositionally biased region" description="Basic and acidic residues" evidence="14">
    <location>
        <begin position="352"/>
        <end position="376"/>
    </location>
</feature>
<evidence type="ECO:0000256" key="12">
    <source>
        <dbReference type="ARBA" id="ARBA00025131"/>
    </source>
</evidence>
<evidence type="ECO:0000313" key="16">
    <source>
        <dbReference type="EMBL" id="KAK2826252.1"/>
    </source>
</evidence>
<protein>
    <recommendedName>
        <fullName evidence="4 13">Cytospin-A</fullName>
    </recommendedName>
</protein>
<dbReference type="SMART" id="SM00033">
    <property type="entry name" value="CH"/>
    <property type="match status" value="1"/>
</dbReference>
<dbReference type="EMBL" id="JAUPFM010000016">
    <property type="protein sequence ID" value="KAK2826252.1"/>
    <property type="molecule type" value="Genomic_DNA"/>
</dbReference>
<feature type="compositionally biased region" description="Low complexity" evidence="14">
    <location>
        <begin position="73"/>
        <end position="85"/>
    </location>
</feature>
<dbReference type="AlphaFoldDB" id="A0AA88S1E7"/>
<keyword evidence="11 13" id="KW-0131">Cell cycle</keyword>
<dbReference type="Proteomes" id="UP001187415">
    <property type="component" value="Unassembled WGS sequence"/>
</dbReference>
<comment type="subunit">
    <text evidence="3 13">May interact with both microtubules and actin cytoskeleton.</text>
</comment>
<dbReference type="CDD" id="cd21199">
    <property type="entry name" value="CH_CYTS"/>
    <property type="match status" value="1"/>
</dbReference>
<keyword evidence="9" id="KW-0175">Coiled coil</keyword>
<evidence type="ECO:0000256" key="10">
    <source>
        <dbReference type="ARBA" id="ARBA00023212"/>
    </source>
</evidence>
<feature type="domain" description="Calponin-homology (CH)" evidence="15">
    <location>
        <begin position="465"/>
        <end position="570"/>
    </location>
</feature>
<dbReference type="GO" id="GO:0005737">
    <property type="term" value="C:cytoplasm"/>
    <property type="evidence" value="ECO:0007669"/>
    <property type="project" value="UniProtKB-UniRule"/>
</dbReference>
<feature type="compositionally biased region" description="Basic and acidic residues" evidence="14">
    <location>
        <begin position="293"/>
        <end position="320"/>
    </location>
</feature>
<evidence type="ECO:0000256" key="11">
    <source>
        <dbReference type="ARBA" id="ARBA00023306"/>
    </source>
</evidence>
<keyword evidence="17" id="KW-1185">Reference proteome</keyword>
<dbReference type="PROSITE" id="PS50021">
    <property type="entry name" value="CH"/>
    <property type="match status" value="1"/>
</dbReference>
<dbReference type="FunFam" id="1.10.418.10:FF:000020">
    <property type="entry name" value="Cytospin-A isoform 1"/>
    <property type="match status" value="1"/>
</dbReference>
<accession>A0AA88S1E7</accession>
<keyword evidence="7 13" id="KW-0303">Gap junction</keyword>
<evidence type="ECO:0000256" key="5">
    <source>
        <dbReference type="ARBA" id="ARBA00022490"/>
    </source>
</evidence>
<comment type="function">
    <text evidence="12 13">Involved in cytokinesis and spindle organization. May play a role in actin cytoskeleton organization and microtubule stabilization and hence required for proper cell adhesion and migration.</text>
</comment>
<reference evidence="16" key="1">
    <citation type="submission" date="2023-07" db="EMBL/GenBank/DDBJ databases">
        <title>Chromosome-level Genome Assembly of Striped Snakehead (Channa striata).</title>
        <authorList>
            <person name="Liu H."/>
        </authorList>
    </citation>
    <scope>NUCLEOTIDE SEQUENCE</scope>
    <source>
        <strain evidence="16">Gz</strain>
        <tissue evidence="16">Muscle</tissue>
    </source>
</reference>
<dbReference type="InterPro" id="IPR001715">
    <property type="entry name" value="CH_dom"/>
</dbReference>
<dbReference type="GO" id="GO:0005921">
    <property type="term" value="C:gap junction"/>
    <property type="evidence" value="ECO:0007669"/>
    <property type="project" value="UniProtKB-SubCell"/>
</dbReference>
<feature type="compositionally biased region" description="Polar residues" evidence="14">
    <location>
        <begin position="128"/>
        <end position="141"/>
    </location>
</feature>
<evidence type="ECO:0000256" key="1">
    <source>
        <dbReference type="ARBA" id="ARBA00004186"/>
    </source>
</evidence>
<evidence type="ECO:0000256" key="4">
    <source>
        <dbReference type="ARBA" id="ARBA00015657"/>
    </source>
</evidence>
<dbReference type="GO" id="GO:0051301">
    <property type="term" value="P:cell division"/>
    <property type="evidence" value="ECO:0007669"/>
    <property type="project" value="UniProtKB-UniRule"/>
</dbReference>
<keyword evidence="5 13" id="KW-0963">Cytoplasm</keyword>
<feature type="region of interest" description="Disordered" evidence="14">
    <location>
        <begin position="1"/>
        <end position="190"/>
    </location>
</feature>
<evidence type="ECO:0000256" key="14">
    <source>
        <dbReference type="SAM" id="MobiDB-lite"/>
    </source>
</evidence>
<evidence type="ECO:0000259" key="15">
    <source>
        <dbReference type="PROSITE" id="PS50021"/>
    </source>
</evidence>
<keyword evidence="8 13" id="KW-0965">Cell junction</keyword>
<dbReference type="GO" id="GO:0005819">
    <property type="term" value="C:spindle"/>
    <property type="evidence" value="ECO:0007669"/>
    <property type="project" value="UniProtKB-SubCell"/>
</dbReference>
<feature type="compositionally biased region" description="Polar residues" evidence="14">
    <location>
        <begin position="93"/>
        <end position="103"/>
    </location>
</feature>
<evidence type="ECO:0000256" key="13">
    <source>
        <dbReference type="RuleBase" id="RU367063"/>
    </source>
</evidence>
<comment type="similarity">
    <text evidence="2 13">Belongs to the cytospin-A family.</text>
</comment>
<keyword evidence="10 13" id="KW-0206">Cytoskeleton</keyword>
<feature type="compositionally biased region" description="Polar residues" evidence="14">
    <location>
        <begin position="277"/>
        <end position="290"/>
    </location>
</feature>
<comment type="subcellular location">
    <subcellularLocation>
        <location evidence="1 13">Cytoplasm</location>
        <location evidence="1 13">Cytoskeleton</location>
        <location evidence="1 13">Spindle</location>
    </subcellularLocation>
    <subcellularLocation>
        <location evidence="13">Cytoplasm</location>
        <location evidence="13">Cytoskeleton</location>
    </subcellularLocation>
    <subcellularLocation>
        <location evidence="13">Cell junction</location>
        <location evidence="13">Gap junction</location>
    </subcellularLocation>
</comment>
<keyword evidence="6 13" id="KW-0132">Cell division</keyword>
<evidence type="ECO:0000256" key="6">
    <source>
        <dbReference type="ARBA" id="ARBA00022618"/>
    </source>
</evidence>
<organism evidence="16 17">
    <name type="scientific">Channa striata</name>
    <name type="common">Snakehead murrel</name>
    <name type="synonym">Ophicephalus striatus</name>
    <dbReference type="NCBI Taxonomy" id="64152"/>
    <lineage>
        <taxon>Eukaryota</taxon>
        <taxon>Metazoa</taxon>
        <taxon>Chordata</taxon>
        <taxon>Craniata</taxon>
        <taxon>Vertebrata</taxon>
        <taxon>Euteleostomi</taxon>
        <taxon>Actinopterygii</taxon>
        <taxon>Neopterygii</taxon>
        <taxon>Teleostei</taxon>
        <taxon>Neoteleostei</taxon>
        <taxon>Acanthomorphata</taxon>
        <taxon>Anabantaria</taxon>
        <taxon>Anabantiformes</taxon>
        <taxon>Channoidei</taxon>
        <taxon>Channidae</taxon>
        <taxon>Channa</taxon>
    </lineage>
</organism>
<evidence type="ECO:0000313" key="17">
    <source>
        <dbReference type="Proteomes" id="UP001187415"/>
    </source>
</evidence>
<feature type="region of interest" description="Disordered" evidence="14">
    <location>
        <begin position="277"/>
        <end position="385"/>
    </location>
</feature>
<comment type="caution">
    <text evidence="16">The sequence shown here is derived from an EMBL/GenBank/DDBJ whole genome shotgun (WGS) entry which is preliminary data.</text>
</comment>
<feature type="compositionally biased region" description="Low complexity" evidence="14">
    <location>
        <begin position="152"/>
        <end position="167"/>
    </location>
</feature>
<dbReference type="PANTHER" id="PTHR23167:SF18">
    <property type="entry name" value="CYTOSPIN-A"/>
    <property type="match status" value="1"/>
</dbReference>
<name>A0AA88S1E7_CHASR</name>
<gene>
    <name evidence="16" type="ORF">Q5P01_020466</name>
</gene>
<evidence type="ECO:0000256" key="9">
    <source>
        <dbReference type="ARBA" id="ARBA00023054"/>
    </source>
</evidence>
<feature type="compositionally biased region" description="Basic and acidic residues" evidence="14">
    <location>
        <begin position="327"/>
        <end position="342"/>
    </location>
</feature>
<dbReference type="Pfam" id="PF00307">
    <property type="entry name" value="CH"/>
    <property type="match status" value="1"/>
</dbReference>
<dbReference type="Gene3D" id="1.10.418.10">
    <property type="entry name" value="Calponin-like domain"/>
    <property type="match status" value="1"/>
</dbReference>